<keyword evidence="2" id="KW-1185">Reference proteome</keyword>
<reference evidence="1" key="1">
    <citation type="submission" date="2023-07" db="EMBL/GenBank/DDBJ databases">
        <title>Chromosome-level genome assembly of Artemia franciscana.</title>
        <authorList>
            <person name="Jo E."/>
        </authorList>
    </citation>
    <scope>NUCLEOTIDE SEQUENCE</scope>
    <source>
        <tissue evidence="1">Whole body</tissue>
    </source>
</reference>
<protein>
    <submittedName>
        <fullName evidence="1">Uncharacterized protein</fullName>
    </submittedName>
</protein>
<dbReference type="Proteomes" id="UP001187531">
    <property type="component" value="Unassembled WGS sequence"/>
</dbReference>
<accession>A0AA88H5B7</accession>
<sequence length="180" mass="19157">MSSIPKNTTTNIRDARGLHTQEIESWPVSALPSPEAKDTAVILSGSYGAVTVQPTSSNSHYVDEFSSSPTEVVCLEKKSHLDPLNNILPIDFPKSDMLYTGGVGKNSYKSGTLPKNSLSIPVRASSNCTIQPALSANELLLLQERTMINTDLDLDSLDGSLSATSHSGSQAGLLKVDGVR</sequence>
<evidence type="ECO:0000313" key="2">
    <source>
        <dbReference type="Proteomes" id="UP001187531"/>
    </source>
</evidence>
<dbReference type="EMBL" id="JAVRJZ010001049">
    <property type="protein sequence ID" value="KAK2701973.1"/>
    <property type="molecule type" value="Genomic_DNA"/>
</dbReference>
<name>A0AA88H5B7_ARTSF</name>
<comment type="caution">
    <text evidence="1">The sequence shown here is derived from an EMBL/GenBank/DDBJ whole genome shotgun (WGS) entry which is preliminary data.</text>
</comment>
<organism evidence="1 2">
    <name type="scientific">Artemia franciscana</name>
    <name type="common">Brine shrimp</name>
    <name type="synonym">Artemia sanfranciscana</name>
    <dbReference type="NCBI Taxonomy" id="6661"/>
    <lineage>
        <taxon>Eukaryota</taxon>
        <taxon>Metazoa</taxon>
        <taxon>Ecdysozoa</taxon>
        <taxon>Arthropoda</taxon>
        <taxon>Crustacea</taxon>
        <taxon>Branchiopoda</taxon>
        <taxon>Anostraca</taxon>
        <taxon>Artemiidae</taxon>
        <taxon>Artemia</taxon>
    </lineage>
</organism>
<gene>
    <name evidence="1" type="ORF">QYM36_019367</name>
</gene>
<proteinExistence type="predicted"/>
<evidence type="ECO:0000313" key="1">
    <source>
        <dbReference type="EMBL" id="KAK2701973.1"/>
    </source>
</evidence>
<dbReference type="AlphaFoldDB" id="A0AA88H5B7"/>